<evidence type="ECO:0000256" key="2">
    <source>
        <dbReference type="ARBA" id="ARBA00008891"/>
    </source>
</evidence>
<dbReference type="InterPro" id="IPR012334">
    <property type="entry name" value="Pectin_lyas_fold"/>
</dbReference>
<evidence type="ECO:0000256" key="3">
    <source>
        <dbReference type="ARBA" id="ARBA00013229"/>
    </source>
</evidence>
<evidence type="ECO:0000256" key="5">
    <source>
        <dbReference type="ARBA" id="ARBA00023085"/>
    </source>
</evidence>
<evidence type="ECO:0000313" key="8">
    <source>
        <dbReference type="Proteomes" id="UP000631114"/>
    </source>
</evidence>
<dbReference type="InterPro" id="IPR011050">
    <property type="entry name" value="Pectin_lyase_fold/virulence"/>
</dbReference>
<keyword evidence="5" id="KW-0063">Aspartyl esterase</keyword>
<keyword evidence="4" id="KW-0378">Hydrolase</keyword>
<sequence length="203" mass="22477">MVLSVMSAESWVVPTKQLDQTVIKTITVGSNGDYSTIQSAIDSVSSNNDNWIRVYVKGGDYRGKVVIPQDKPYIILEGDESATTTILWNDYDDIEKPTFAVLADNFVAKSVSFKSCSIHVTGEVLGPGFVGFITAQTRSSPKENTGFVFKSCRVFGCGVTFLGRAWGRYSRVMFYQSDISNVVVPLGWDAWNFTGNEYEFLSI</sequence>
<reference evidence="7 8" key="1">
    <citation type="submission" date="2020-10" db="EMBL/GenBank/DDBJ databases">
        <title>The Coptis chinensis genome and diversification of protoberbering-type alkaloids.</title>
        <authorList>
            <person name="Wang B."/>
            <person name="Shu S."/>
            <person name="Song C."/>
            <person name="Liu Y."/>
        </authorList>
    </citation>
    <scope>NUCLEOTIDE SEQUENCE [LARGE SCALE GENOMIC DNA]</scope>
    <source>
        <strain evidence="7">HL-2020</strain>
        <tissue evidence="7">Leaf</tissue>
    </source>
</reference>
<evidence type="ECO:0000313" key="7">
    <source>
        <dbReference type="EMBL" id="KAF9623093.1"/>
    </source>
</evidence>
<dbReference type="PANTHER" id="PTHR31321">
    <property type="entry name" value="ACYL-COA THIOESTER HYDROLASE YBHC-RELATED"/>
    <property type="match status" value="1"/>
</dbReference>
<comment type="caution">
    <text evidence="7">The sequence shown here is derived from an EMBL/GenBank/DDBJ whole genome shotgun (WGS) entry which is preliminary data.</text>
</comment>
<dbReference type="AlphaFoldDB" id="A0A835M806"/>
<dbReference type="OrthoDB" id="2019149at2759"/>
<dbReference type="GO" id="GO:0030599">
    <property type="term" value="F:pectinesterase activity"/>
    <property type="evidence" value="ECO:0007669"/>
    <property type="project" value="UniProtKB-EC"/>
</dbReference>
<dbReference type="GO" id="GO:0045490">
    <property type="term" value="P:pectin catabolic process"/>
    <property type="evidence" value="ECO:0007669"/>
    <property type="project" value="UniProtKB-UniPathway"/>
</dbReference>
<dbReference type="PANTHER" id="PTHR31321:SF76">
    <property type="entry name" value="PECTINESTERASE 10-RELATED"/>
    <property type="match status" value="1"/>
</dbReference>
<dbReference type="GO" id="GO:0042545">
    <property type="term" value="P:cell wall modification"/>
    <property type="evidence" value="ECO:0007669"/>
    <property type="project" value="InterPro"/>
</dbReference>
<name>A0A835M806_9MAGN</name>
<gene>
    <name evidence="7" type="ORF">IFM89_036537</name>
</gene>
<feature type="domain" description="Pectinesterase catalytic" evidence="6">
    <location>
        <begin position="29"/>
        <end position="115"/>
    </location>
</feature>
<dbReference type="Gene3D" id="2.160.20.10">
    <property type="entry name" value="Single-stranded right-handed beta-helix, Pectin lyase-like"/>
    <property type="match status" value="2"/>
</dbReference>
<accession>A0A835M806</accession>
<evidence type="ECO:0000256" key="4">
    <source>
        <dbReference type="ARBA" id="ARBA00022801"/>
    </source>
</evidence>
<proteinExistence type="inferred from homology"/>
<keyword evidence="8" id="KW-1185">Reference proteome</keyword>
<dbReference type="EC" id="3.1.1.11" evidence="3"/>
<dbReference type="InterPro" id="IPR000070">
    <property type="entry name" value="Pectinesterase_cat"/>
</dbReference>
<protein>
    <recommendedName>
        <fullName evidence="3">pectinesterase</fullName>
        <ecNumber evidence="3">3.1.1.11</ecNumber>
    </recommendedName>
</protein>
<feature type="domain" description="Pectinesterase catalytic" evidence="6">
    <location>
        <begin position="130"/>
        <end position="193"/>
    </location>
</feature>
<dbReference type="SUPFAM" id="SSF51126">
    <property type="entry name" value="Pectin lyase-like"/>
    <property type="match status" value="1"/>
</dbReference>
<comment type="similarity">
    <text evidence="2">Belongs to the pectinesterase family.</text>
</comment>
<dbReference type="UniPathway" id="UPA00545">
    <property type="reaction ID" value="UER00823"/>
</dbReference>
<dbReference type="Pfam" id="PF01095">
    <property type="entry name" value="Pectinesterase"/>
    <property type="match status" value="2"/>
</dbReference>
<evidence type="ECO:0000256" key="1">
    <source>
        <dbReference type="ARBA" id="ARBA00005184"/>
    </source>
</evidence>
<organism evidence="7 8">
    <name type="scientific">Coptis chinensis</name>
    <dbReference type="NCBI Taxonomy" id="261450"/>
    <lineage>
        <taxon>Eukaryota</taxon>
        <taxon>Viridiplantae</taxon>
        <taxon>Streptophyta</taxon>
        <taxon>Embryophyta</taxon>
        <taxon>Tracheophyta</taxon>
        <taxon>Spermatophyta</taxon>
        <taxon>Magnoliopsida</taxon>
        <taxon>Ranunculales</taxon>
        <taxon>Ranunculaceae</taxon>
        <taxon>Coptidoideae</taxon>
        <taxon>Coptis</taxon>
    </lineage>
</organism>
<evidence type="ECO:0000259" key="6">
    <source>
        <dbReference type="Pfam" id="PF01095"/>
    </source>
</evidence>
<dbReference type="EMBL" id="JADFTS010000002">
    <property type="protein sequence ID" value="KAF9623093.1"/>
    <property type="molecule type" value="Genomic_DNA"/>
</dbReference>
<comment type="pathway">
    <text evidence="1">Glycan metabolism; pectin degradation; 2-dehydro-3-deoxy-D-gluconate from pectin: step 1/5.</text>
</comment>
<dbReference type="Proteomes" id="UP000631114">
    <property type="component" value="Unassembled WGS sequence"/>
</dbReference>